<evidence type="ECO:0000313" key="2">
    <source>
        <dbReference type="Proteomes" id="UP001054945"/>
    </source>
</evidence>
<reference evidence="1 2" key="1">
    <citation type="submission" date="2021-06" db="EMBL/GenBank/DDBJ databases">
        <title>Caerostris extrusa draft genome.</title>
        <authorList>
            <person name="Kono N."/>
            <person name="Arakawa K."/>
        </authorList>
    </citation>
    <scope>NUCLEOTIDE SEQUENCE [LARGE SCALE GENOMIC DNA]</scope>
</reference>
<comment type="caution">
    <text evidence="1">The sequence shown here is derived from an EMBL/GenBank/DDBJ whole genome shotgun (WGS) entry which is preliminary data.</text>
</comment>
<organism evidence="1 2">
    <name type="scientific">Caerostris extrusa</name>
    <name type="common">Bark spider</name>
    <name type="synonym">Caerostris bankana</name>
    <dbReference type="NCBI Taxonomy" id="172846"/>
    <lineage>
        <taxon>Eukaryota</taxon>
        <taxon>Metazoa</taxon>
        <taxon>Ecdysozoa</taxon>
        <taxon>Arthropoda</taxon>
        <taxon>Chelicerata</taxon>
        <taxon>Arachnida</taxon>
        <taxon>Araneae</taxon>
        <taxon>Araneomorphae</taxon>
        <taxon>Entelegynae</taxon>
        <taxon>Araneoidea</taxon>
        <taxon>Araneidae</taxon>
        <taxon>Caerostris</taxon>
    </lineage>
</organism>
<dbReference type="EMBL" id="BPLR01011235">
    <property type="protein sequence ID" value="GIY45096.1"/>
    <property type="molecule type" value="Genomic_DNA"/>
</dbReference>
<gene>
    <name evidence="1" type="ORF">CEXT_257081</name>
</gene>
<proteinExistence type="predicted"/>
<keyword evidence="2" id="KW-1185">Reference proteome</keyword>
<name>A0AAV4TI19_CAEEX</name>
<dbReference type="Proteomes" id="UP001054945">
    <property type="component" value="Unassembled WGS sequence"/>
</dbReference>
<dbReference type="AlphaFoldDB" id="A0AAV4TI19"/>
<evidence type="ECO:0000313" key="1">
    <source>
        <dbReference type="EMBL" id="GIY45096.1"/>
    </source>
</evidence>
<accession>A0AAV4TI19</accession>
<protein>
    <submittedName>
        <fullName evidence="1">Uncharacterized protein</fullName>
    </submittedName>
</protein>
<sequence length="67" mass="7676">MDMKTLSCCFRSHGESQGQINRQQTCTIVPEDNGVLRSAKEAEFQEIKWQHNEYENDKLGGCKKANN</sequence>